<dbReference type="AlphaFoldDB" id="A0A2S4L2E5"/>
<dbReference type="Proteomes" id="UP000237481">
    <property type="component" value="Unassembled WGS sequence"/>
</dbReference>
<evidence type="ECO:0000256" key="1">
    <source>
        <dbReference type="ARBA" id="ARBA00004651"/>
    </source>
</evidence>
<dbReference type="Gene3D" id="3.40.50.720">
    <property type="entry name" value="NAD(P)-binding Rossmann-like Domain"/>
    <property type="match status" value="1"/>
</dbReference>
<feature type="domain" description="Aspartate/homoserine dehydrogenase NAD-binding" evidence="4">
    <location>
        <begin position="155"/>
        <end position="280"/>
    </location>
</feature>
<sequence>MHLSSTVHWLMCNNRKAVCQSGVPQRPQAPFVEIFRTSTESTREGVHWRISGDGVKDGPSLKRADVGIAMGTRSDVAKESSDIIITDDNFASILNAIEESRYIVDNIQKFILHVLAANVGFVMTLLVGLAFKDNNGVSSLRTLANEYLTFGSQTGAGDIGPCFLEQLAWVAKHRSSPCLRLCYVAIIDKALYHPDYAHIDIGTALSTLESVGQALPTVPQIIDYLSRAPGRVIVVDNTSSQEIAESYPQLLSRGMGVVTPNKKAFSGNLKLWHDIIAVQGFAGSMVVMNARSALLCLLSVL</sequence>
<dbReference type="GO" id="GO:0050661">
    <property type="term" value="F:NADP binding"/>
    <property type="evidence" value="ECO:0007669"/>
    <property type="project" value="InterPro"/>
</dbReference>
<gene>
    <name evidence="5" type="ORF">TPAR_03203</name>
</gene>
<dbReference type="GO" id="GO:1990573">
    <property type="term" value="P:potassium ion import across plasma membrane"/>
    <property type="evidence" value="ECO:0007669"/>
    <property type="project" value="TreeGrafter"/>
</dbReference>
<dbReference type="SUPFAM" id="SSF51735">
    <property type="entry name" value="NAD(P)-binding Rossmann-fold domains"/>
    <property type="match status" value="1"/>
</dbReference>
<keyword evidence="6" id="KW-1185">Reference proteome</keyword>
<feature type="transmembrane region" description="Helical" evidence="3">
    <location>
        <begin position="110"/>
        <end position="131"/>
    </location>
</feature>
<keyword evidence="3" id="KW-1133">Transmembrane helix</keyword>
<protein>
    <submittedName>
        <fullName evidence="5">Homoserine dehydrogenase</fullName>
    </submittedName>
</protein>
<dbReference type="Gene3D" id="3.40.50.1000">
    <property type="entry name" value="HAD superfamily/HAD-like"/>
    <property type="match status" value="1"/>
</dbReference>
<dbReference type="InterPro" id="IPR036412">
    <property type="entry name" value="HAD-like_sf"/>
</dbReference>
<dbReference type="GO" id="GO:0006883">
    <property type="term" value="P:intracellular sodium ion homeostasis"/>
    <property type="evidence" value="ECO:0007669"/>
    <property type="project" value="TreeGrafter"/>
</dbReference>
<comment type="caution">
    <text evidence="5">The sequence shown here is derived from an EMBL/GenBank/DDBJ whole genome shotgun (WGS) entry which is preliminary data.</text>
</comment>
<evidence type="ECO:0000313" key="6">
    <source>
        <dbReference type="Proteomes" id="UP000237481"/>
    </source>
</evidence>
<reference evidence="5 6" key="1">
    <citation type="submission" date="2018-01" db="EMBL/GenBank/DDBJ databases">
        <title>Harnessing the power of phylogenomics to disentangle the directionality and signatures of interkingdom host jumping in the parasitic fungal genus Tolypocladium.</title>
        <authorList>
            <person name="Quandt C.A."/>
            <person name="Patterson W."/>
            <person name="Spatafora J.W."/>
        </authorList>
    </citation>
    <scope>NUCLEOTIDE SEQUENCE [LARGE SCALE GENOMIC DNA]</scope>
    <source>
        <strain evidence="5 6">NRBC 100945</strain>
    </source>
</reference>
<organism evidence="5 6">
    <name type="scientific">Tolypocladium paradoxum</name>
    <dbReference type="NCBI Taxonomy" id="94208"/>
    <lineage>
        <taxon>Eukaryota</taxon>
        <taxon>Fungi</taxon>
        <taxon>Dikarya</taxon>
        <taxon>Ascomycota</taxon>
        <taxon>Pezizomycotina</taxon>
        <taxon>Sordariomycetes</taxon>
        <taxon>Hypocreomycetidae</taxon>
        <taxon>Hypocreales</taxon>
        <taxon>Ophiocordycipitaceae</taxon>
        <taxon>Tolypocladium</taxon>
    </lineage>
</organism>
<dbReference type="PANTHER" id="PTHR43294:SF21">
    <property type="entry name" value="CATION TRANSPORTING ATPASE"/>
    <property type="match status" value="1"/>
</dbReference>
<accession>A0A2S4L2E5</accession>
<dbReference type="PANTHER" id="PTHR43294">
    <property type="entry name" value="SODIUM/POTASSIUM-TRANSPORTING ATPASE SUBUNIT ALPHA"/>
    <property type="match status" value="1"/>
</dbReference>
<dbReference type="GO" id="GO:0016491">
    <property type="term" value="F:oxidoreductase activity"/>
    <property type="evidence" value="ECO:0007669"/>
    <property type="project" value="InterPro"/>
</dbReference>
<keyword evidence="2" id="KW-1003">Cell membrane</keyword>
<dbReference type="GO" id="GO:1902600">
    <property type="term" value="P:proton transmembrane transport"/>
    <property type="evidence" value="ECO:0007669"/>
    <property type="project" value="TreeGrafter"/>
</dbReference>
<dbReference type="GO" id="GO:0036376">
    <property type="term" value="P:sodium ion export across plasma membrane"/>
    <property type="evidence" value="ECO:0007669"/>
    <property type="project" value="TreeGrafter"/>
</dbReference>
<name>A0A2S4L2E5_9HYPO</name>
<dbReference type="Gene3D" id="1.20.1110.10">
    <property type="entry name" value="Calcium-transporting ATPase, transmembrane domain"/>
    <property type="match status" value="1"/>
</dbReference>
<dbReference type="InterPro" id="IPR036291">
    <property type="entry name" value="NAD(P)-bd_dom_sf"/>
</dbReference>
<dbReference type="InterPro" id="IPR023214">
    <property type="entry name" value="HAD_sf"/>
</dbReference>
<dbReference type="OrthoDB" id="4524886at2759"/>
<dbReference type="InterPro" id="IPR050510">
    <property type="entry name" value="Cation_transp_ATPase_P-type"/>
</dbReference>
<dbReference type="PRINTS" id="PR00120">
    <property type="entry name" value="HATPASE"/>
</dbReference>
<evidence type="ECO:0000313" key="5">
    <source>
        <dbReference type="EMBL" id="POR36606.1"/>
    </source>
</evidence>
<dbReference type="STRING" id="94208.A0A2S4L2E5"/>
<dbReference type="GO" id="GO:0005391">
    <property type="term" value="F:P-type sodium:potassium-exchanging transporter activity"/>
    <property type="evidence" value="ECO:0007669"/>
    <property type="project" value="TreeGrafter"/>
</dbReference>
<evidence type="ECO:0000256" key="3">
    <source>
        <dbReference type="SAM" id="Phobius"/>
    </source>
</evidence>
<dbReference type="EMBL" id="PKSG01000313">
    <property type="protein sequence ID" value="POR36606.1"/>
    <property type="molecule type" value="Genomic_DNA"/>
</dbReference>
<comment type="subcellular location">
    <subcellularLocation>
        <location evidence="1">Cell membrane</location>
        <topology evidence="1">Multi-pass membrane protein</topology>
    </subcellularLocation>
</comment>
<dbReference type="Pfam" id="PF03447">
    <property type="entry name" value="NAD_binding_3"/>
    <property type="match status" value="1"/>
</dbReference>
<dbReference type="GO" id="GO:0030007">
    <property type="term" value="P:intracellular potassium ion homeostasis"/>
    <property type="evidence" value="ECO:0007669"/>
    <property type="project" value="TreeGrafter"/>
</dbReference>
<dbReference type="PRINTS" id="PR00119">
    <property type="entry name" value="CATATPASE"/>
</dbReference>
<dbReference type="InterPro" id="IPR005106">
    <property type="entry name" value="Asp/hSer_DH_NAD-bd"/>
</dbReference>
<evidence type="ECO:0000256" key="2">
    <source>
        <dbReference type="ARBA" id="ARBA00022475"/>
    </source>
</evidence>
<keyword evidence="3" id="KW-0812">Transmembrane</keyword>
<dbReference type="GO" id="GO:0005886">
    <property type="term" value="C:plasma membrane"/>
    <property type="evidence" value="ECO:0007669"/>
    <property type="project" value="UniProtKB-SubCell"/>
</dbReference>
<evidence type="ECO:0000259" key="4">
    <source>
        <dbReference type="Pfam" id="PF03447"/>
    </source>
</evidence>
<dbReference type="InterPro" id="IPR001757">
    <property type="entry name" value="P_typ_ATPase"/>
</dbReference>
<dbReference type="GO" id="GO:0005524">
    <property type="term" value="F:ATP binding"/>
    <property type="evidence" value="ECO:0007669"/>
    <property type="project" value="InterPro"/>
</dbReference>
<keyword evidence="3" id="KW-0472">Membrane</keyword>
<proteinExistence type="predicted"/>
<dbReference type="SUPFAM" id="SSF56784">
    <property type="entry name" value="HAD-like"/>
    <property type="match status" value="1"/>
</dbReference>
<dbReference type="GO" id="GO:0016887">
    <property type="term" value="F:ATP hydrolysis activity"/>
    <property type="evidence" value="ECO:0007669"/>
    <property type="project" value="InterPro"/>
</dbReference>